<dbReference type="NCBIfam" id="NF033223">
    <property type="entry name" value="YHYH_alt"/>
    <property type="match status" value="1"/>
</dbReference>
<dbReference type="Gene3D" id="3.60.10.10">
    <property type="entry name" value="Endonuclease/exonuclease/phosphatase"/>
    <property type="match status" value="1"/>
</dbReference>
<comment type="caution">
    <text evidence="1">The sequence shown here is derived from an EMBL/GenBank/DDBJ whole genome shotgun (WGS) entry which is preliminary data.</text>
</comment>
<gene>
    <name evidence="1" type="ORF">GCM10009332_05850</name>
</gene>
<dbReference type="InterPro" id="IPR047773">
    <property type="entry name" value="YHYH_dom_bact"/>
</dbReference>
<dbReference type="PANTHER" id="PTHR11371">
    <property type="entry name" value="DEOXYRIBONUCLEASE"/>
    <property type="match status" value="1"/>
</dbReference>
<reference evidence="1" key="1">
    <citation type="journal article" date="2014" name="Int. J. Syst. Evol. Microbiol.">
        <title>Complete genome sequence of Corynebacterium casei LMG S-19264T (=DSM 44701T), isolated from a smear-ripened cheese.</title>
        <authorList>
            <consortium name="US DOE Joint Genome Institute (JGI-PGF)"/>
            <person name="Walter F."/>
            <person name="Albersmeier A."/>
            <person name="Kalinowski J."/>
            <person name="Ruckert C."/>
        </authorList>
    </citation>
    <scope>NUCLEOTIDE SEQUENCE</scope>
    <source>
        <strain evidence="1">JCM 30804</strain>
    </source>
</reference>
<dbReference type="Proteomes" id="UP000613743">
    <property type="component" value="Unassembled WGS sequence"/>
</dbReference>
<dbReference type="EMBL" id="BMPZ01000001">
    <property type="protein sequence ID" value="GGI71386.1"/>
    <property type="molecule type" value="Genomic_DNA"/>
</dbReference>
<evidence type="ECO:0000313" key="1">
    <source>
        <dbReference type="EMBL" id="GGI71386.1"/>
    </source>
</evidence>
<dbReference type="RefSeq" id="WP_229779702.1">
    <property type="nucleotide sequence ID" value="NZ_BMPZ01000001.1"/>
</dbReference>
<reference evidence="1" key="2">
    <citation type="submission" date="2020-09" db="EMBL/GenBank/DDBJ databases">
        <authorList>
            <person name="Sun Q."/>
            <person name="Ohkuma M."/>
        </authorList>
    </citation>
    <scope>NUCLEOTIDE SEQUENCE</scope>
    <source>
        <strain evidence="1">JCM 30804</strain>
    </source>
</reference>
<evidence type="ECO:0000313" key="2">
    <source>
        <dbReference type="Proteomes" id="UP000613743"/>
    </source>
</evidence>
<proteinExistence type="predicted"/>
<protein>
    <recommendedName>
        <fullName evidence="3">Endonuclease/exonuclease/phosphatase domain-containing protein</fullName>
    </recommendedName>
</protein>
<accession>A0A917JJ67</accession>
<evidence type="ECO:0008006" key="3">
    <source>
        <dbReference type="Google" id="ProtNLM"/>
    </source>
</evidence>
<sequence length="361" mass="41344">MKYSRRLARVIAWLWIGFFAMNAWSHSGGQDDNGGHVDKTTGKYHCHRADCVLPDPLNQASDFLKVVSFNIQFLGNFKKRDDEALAAFVANNDIVVIQELVAPPFAGTFPDNQPYRPDAEAREFFDAMQSHGFRYILSEEDTGTGNRIHLNSTATEWFVTFYKPESVQPELTLPNGFLELDRSNHQSYERVPYATPFRNSKTGNDFVLISVHLKPGDSKKDKERRREELAAVARWIEAHDDTEQDFFVVGDMNFKNCAEISEIVPETLTALNTGQDCLHTNTNINSPRPYDNVLYPAGTNELFLDGNFKVINLIDGMEQAWYQDFTTPYPGKEPYIHNQFRTLYSDHHPVQFTIQQRSDDD</sequence>
<organism evidence="1 2">
    <name type="scientific">Shewanella gelidii</name>
    <dbReference type="NCBI Taxonomy" id="1642821"/>
    <lineage>
        <taxon>Bacteria</taxon>
        <taxon>Pseudomonadati</taxon>
        <taxon>Pseudomonadota</taxon>
        <taxon>Gammaproteobacteria</taxon>
        <taxon>Alteromonadales</taxon>
        <taxon>Shewanellaceae</taxon>
        <taxon>Shewanella</taxon>
    </lineage>
</organism>
<dbReference type="InterPro" id="IPR036691">
    <property type="entry name" value="Endo/exonu/phosph_ase_sf"/>
</dbReference>
<dbReference type="AlphaFoldDB" id="A0A917JJ67"/>
<keyword evidence="2" id="KW-1185">Reference proteome</keyword>
<dbReference type="SUPFAM" id="SSF56219">
    <property type="entry name" value="DNase I-like"/>
    <property type="match status" value="1"/>
</dbReference>
<name>A0A917JJ67_9GAMM</name>
<dbReference type="PANTHER" id="PTHR11371:SF31">
    <property type="entry name" value="EXTRACELLULAR NUCLEASE"/>
    <property type="match status" value="1"/>
</dbReference>